<keyword evidence="1" id="KW-1133">Transmembrane helix</keyword>
<accession>A0A1N7J8T2</accession>
<dbReference type="Proteomes" id="UP000187608">
    <property type="component" value="Unassembled WGS sequence"/>
</dbReference>
<sequence>MCRSDINEDFKYRREGEKMSELFISVLTLILLLVSVPFLIHRRKRHGITGFKTLLTPICFYSVAVVQLIAIWLDAKGLWMWLVMMSLLVAGAYFTKYMEVIKEV</sequence>
<keyword evidence="3" id="KW-1185">Reference proteome</keyword>
<name>A0A1N7J8T2_9BACI</name>
<evidence type="ECO:0000256" key="1">
    <source>
        <dbReference type="SAM" id="Phobius"/>
    </source>
</evidence>
<evidence type="ECO:0000313" key="3">
    <source>
        <dbReference type="Proteomes" id="UP000187608"/>
    </source>
</evidence>
<feature type="transmembrane region" description="Helical" evidence="1">
    <location>
        <begin position="53"/>
        <end position="72"/>
    </location>
</feature>
<proteinExistence type="predicted"/>
<protein>
    <submittedName>
        <fullName evidence="2">Uncharacterized protein</fullName>
    </submittedName>
</protein>
<feature type="transmembrane region" description="Helical" evidence="1">
    <location>
        <begin position="78"/>
        <end position="95"/>
    </location>
</feature>
<keyword evidence="1" id="KW-0812">Transmembrane</keyword>
<evidence type="ECO:0000313" key="2">
    <source>
        <dbReference type="EMBL" id="SIS45739.1"/>
    </source>
</evidence>
<dbReference type="STRING" id="570947.SAMN05421687_104159"/>
<feature type="transmembrane region" description="Helical" evidence="1">
    <location>
        <begin position="22"/>
        <end position="41"/>
    </location>
</feature>
<dbReference type="EMBL" id="FTOC01000004">
    <property type="protein sequence ID" value="SIS45739.1"/>
    <property type="molecule type" value="Genomic_DNA"/>
</dbReference>
<keyword evidence="1" id="KW-0472">Membrane</keyword>
<reference evidence="3" key="1">
    <citation type="submission" date="2017-01" db="EMBL/GenBank/DDBJ databases">
        <authorList>
            <person name="Varghese N."/>
            <person name="Submissions S."/>
        </authorList>
    </citation>
    <scope>NUCLEOTIDE SEQUENCE [LARGE SCALE GENOMIC DNA]</scope>
    <source>
        <strain evidence="3">DSM 23127</strain>
    </source>
</reference>
<dbReference type="AlphaFoldDB" id="A0A1N7J8T2"/>
<gene>
    <name evidence="2" type="ORF">SAMN05421687_104159</name>
</gene>
<organism evidence="2 3">
    <name type="scientific">Salimicrobium flavidum</name>
    <dbReference type="NCBI Taxonomy" id="570947"/>
    <lineage>
        <taxon>Bacteria</taxon>
        <taxon>Bacillati</taxon>
        <taxon>Bacillota</taxon>
        <taxon>Bacilli</taxon>
        <taxon>Bacillales</taxon>
        <taxon>Bacillaceae</taxon>
        <taxon>Salimicrobium</taxon>
    </lineage>
</organism>